<evidence type="ECO:0000313" key="2">
    <source>
        <dbReference type="EMBL" id="TNN33067.1"/>
    </source>
</evidence>
<reference evidence="2 3" key="1">
    <citation type="submission" date="2019-03" db="EMBL/GenBank/DDBJ databases">
        <title>First draft genome of Liparis tanakae, snailfish: a comprehensive survey of snailfish specific genes.</title>
        <authorList>
            <person name="Kim W."/>
            <person name="Song I."/>
            <person name="Jeong J.-H."/>
            <person name="Kim D."/>
            <person name="Kim S."/>
            <person name="Ryu S."/>
            <person name="Song J.Y."/>
            <person name="Lee S.K."/>
        </authorList>
    </citation>
    <scope>NUCLEOTIDE SEQUENCE [LARGE SCALE GENOMIC DNA]</scope>
    <source>
        <tissue evidence="2">Muscle</tissue>
    </source>
</reference>
<keyword evidence="3" id="KW-1185">Reference proteome</keyword>
<dbReference type="Proteomes" id="UP000314294">
    <property type="component" value="Unassembled WGS sequence"/>
</dbReference>
<accession>A0A4Z2EW00</accession>
<proteinExistence type="predicted"/>
<protein>
    <submittedName>
        <fullName evidence="2">Uncharacterized protein</fullName>
    </submittedName>
</protein>
<name>A0A4Z2EW00_9TELE</name>
<evidence type="ECO:0000256" key="1">
    <source>
        <dbReference type="SAM" id="MobiDB-lite"/>
    </source>
</evidence>
<organism evidence="2 3">
    <name type="scientific">Liparis tanakae</name>
    <name type="common">Tanaka's snailfish</name>
    <dbReference type="NCBI Taxonomy" id="230148"/>
    <lineage>
        <taxon>Eukaryota</taxon>
        <taxon>Metazoa</taxon>
        <taxon>Chordata</taxon>
        <taxon>Craniata</taxon>
        <taxon>Vertebrata</taxon>
        <taxon>Euteleostomi</taxon>
        <taxon>Actinopterygii</taxon>
        <taxon>Neopterygii</taxon>
        <taxon>Teleostei</taxon>
        <taxon>Neoteleostei</taxon>
        <taxon>Acanthomorphata</taxon>
        <taxon>Eupercaria</taxon>
        <taxon>Perciformes</taxon>
        <taxon>Cottioidei</taxon>
        <taxon>Cottales</taxon>
        <taxon>Liparidae</taxon>
        <taxon>Liparis</taxon>
    </lineage>
</organism>
<gene>
    <name evidence="2" type="ORF">EYF80_056771</name>
</gene>
<comment type="caution">
    <text evidence="2">The sequence shown here is derived from an EMBL/GenBank/DDBJ whole genome shotgun (WGS) entry which is preliminary data.</text>
</comment>
<feature type="region of interest" description="Disordered" evidence="1">
    <location>
        <begin position="1"/>
        <end position="22"/>
    </location>
</feature>
<dbReference type="EMBL" id="SRLO01002372">
    <property type="protein sequence ID" value="TNN33067.1"/>
    <property type="molecule type" value="Genomic_DNA"/>
</dbReference>
<sequence>MRDDLTFGWRGQSHPRSLSATAPHGSMITLFTEGDSTQQAPPLLPPLRFDRLSPAPSQVAAFLGEPFSNKGIQAQKTLKSRLADLSGRTRFLPVSAFGAATRKLSAFW</sequence>
<evidence type="ECO:0000313" key="3">
    <source>
        <dbReference type="Proteomes" id="UP000314294"/>
    </source>
</evidence>
<dbReference type="AlphaFoldDB" id="A0A4Z2EW00"/>